<dbReference type="SUPFAM" id="SSF49313">
    <property type="entry name" value="Cadherin-like"/>
    <property type="match status" value="9"/>
</dbReference>
<feature type="domain" description="Cadherin" evidence="22">
    <location>
        <begin position="690"/>
        <end position="803"/>
    </location>
</feature>
<dbReference type="OrthoDB" id="6491773at2759"/>
<sequence length="1314" mass="144858">MAWSLLVLLSCLMVSVHGNSAPSFTNNMTVVTLPEDMPEGTVAFWITATDPDNDSLTYDMSGRYSYFFVVNKDTGAVTLNTPLDYETLLIFSVTISVWDHTNPEVQREIQIVVLDINDNHPVFQDTPYSTSINETLPVGSQVYTVRAEDPDTGFGGVVNYTILEVIPNTPENQKLFSIQSNGTIFLGGPLSYNNKSMFYQLKLQSCDQDKNNPLCSQTVFLTITVIDLPDLDPQFLQEPYTASIGEDAPMGTSVLTLKTMDGDKGINDLVKFSISNSTRPWFDINEQTGVITVSHSLDRELLLDEDEEVHLEVTATEIHLNIYGQEAKASTWVTIRVTDVNDHSPKFYNCILPDCDFSDDKVVTTFSGYVAEHASTRVPVSNLSIVAYDPDKGLNGTFLLSLAGPDRMAFVVSPEKVVNTGEVQVLVWQSNLVDFEKKQTMEVEVIASDSVSYMGSTATVTIHVEDINDHAPEFNKTQYTLYVYEHCPNGTVVTKDIQATDPDTDFRGHITYHLLSGNSADIFQVDPNTGEVTVKDGNQLDRELQSVYHLTLQATDGGNLTGSTILQIILLDINDNAPVVSGSYNVFVKEVEDNVTVNIQAYDNDEPNTNNSEIRFELLPGPYSNNFTLDPVTGLLKNQGPLDREAIDPLLLGKIVLTVLVYDLGEPSLNTTVNVTINVEDINDNKPVFGRATYEFHVKERLMGAYLGFVEAWDADQTDVNNRVTFSLTGDGASNFQIRSTFLGSGKNRGNMSLVSDVSLDYERPPSNFTLTVLAQNAAESNEIGSATVLVITEDVNDEAPSILASSLKDIRVFEHQGYEDELVAQVEAQDPDTNASLEIRLQEIGCFKSGTNVGLVCQDWFQLVPNGSVYINDSLAIDYEICDLVSLLLQAWDLHTAEGFPANSPNETLPITILDVNDHPPEFLPLNETFVIVPEALSPNQQVALFKATDKDDGVNAVLSFSIDGIEFINNDNSRVPLDGLFRIKDSHEGNIYTGIIEVVTSLDSSRQGTYQLRIRAQDNPSKDPPLSANTSLNIFTVDQRYRLRLQFSSEAAEVGKNVDSIRIALMEATRTTVYIVSIKDIDDSTSRSLRAKGLSYMDAYFVFSNGTALTLSDLNICIQSDQEVLATLLRLGLVVIGSGEETKQDKEKELLSIIVGLGIALIILIIIMTTALVCTRKSYKRKLRAVKAAKEAKKARAGLNLQGPVIPGTNLFNSEKANPMLNLSSMDLDFESFTPHNEDDVASVNSLDENKVNADEHMTMDMETDLQKNHKEKQVAEPLTVVLESGKGKNQGKDKMVLKFGEVNAALDTTDL</sequence>
<feature type="domain" description="Cadherin" evidence="22">
    <location>
        <begin position="25"/>
        <end position="123"/>
    </location>
</feature>
<feature type="domain" description="Cadherin" evidence="22">
    <location>
        <begin position="805"/>
        <end position="924"/>
    </location>
</feature>
<dbReference type="FunCoup" id="F7F5P8">
    <property type="interactions" value="25"/>
</dbReference>
<evidence type="ECO:0000256" key="14">
    <source>
        <dbReference type="ARBA" id="ARBA00023273"/>
    </source>
</evidence>
<dbReference type="FunFam" id="2.60.40.60:FF:000098">
    <property type="entry name" value="cadherin-23 isoform X1"/>
    <property type="match status" value="1"/>
</dbReference>
<dbReference type="Proteomes" id="UP000002280">
    <property type="component" value="Chromosome 1"/>
</dbReference>
<feature type="domain" description="Cadherin" evidence="22">
    <location>
        <begin position="934"/>
        <end position="1049"/>
    </location>
</feature>
<dbReference type="HOGENOM" id="CLU_005755_0_0_1"/>
<dbReference type="PROSITE" id="PS00232">
    <property type="entry name" value="CADHERIN_1"/>
    <property type="match status" value="4"/>
</dbReference>
<evidence type="ECO:0000313" key="24">
    <source>
        <dbReference type="Proteomes" id="UP000002280"/>
    </source>
</evidence>
<evidence type="ECO:0000256" key="20">
    <source>
        <dbReference type="SAM" id="Phobius"/>
    </source>
</evidence>
<comment type="subcellular location">
    <subcellularLocation>
        <location evidence="1">Apical cell membrane</location>
        <topology evidence="1">Single-pass type I membrane protein</topology>
    </subcellularLocation>
    <subcellularLocation>
        <location evidence="2">Cell junction</location>
    </subcellularLocation>
    <subcellularLocation>
        <location evidence="16">Cell projection</location>
        <location evidence="16">Microvillus membrane</location>
        <topology evidence="16">Single-pass type I membrane protein</topology>
    </subcellularLocation>
</comment>
<keyword evidence="3" id="KW-1003">Cell membrane</keyword>
<accession>F7F5P8</accession>
<dbReference type="InterPro" id="IPR002126">
    <property type="entry name" value="Cadherin-like_dom"/>
</dbReference>
<dbReference type="RefSeq" id="XP_007474176.1">
    <property type="nucleotide sequence ID" value="XM_007474114.2"/>
</dbReference>
<evidence type="ECO:0000256" key="4">
    <source>
        <dbReference type="ARBA" id="ARBA00022553"/>
    </source>
</evidence>
<dbReference type="Pfam" id="PF00028">
    <property type="entry name" value="Cadherin"/>
    <property type="match status" value="6"/>
</dbReference>
<dbReference type="KEGG" id="mdo:100031748"/>
<dbReference type="GO" id="GO:0031526">
    <property type="term" value="C:brush border membrane"/>
    <property type="evidence" value="ECO:0007669"/>
    <property type="project" value="Ensembl"/>
</dbReference>
<comment type="function">
    <text evidence="15">Intermicrovillar adhesion molecule that forms, via its extracellular domain, calcium-dependent heterophilic complexes with CDHR5 on adjacent microvilli. Thereby, controls the packing of microvilli at the apical membrane of epithelial cells. Through its cytoplasmic domain, interacts with microvillus cytoplasmic proteins to form the intermicrovillar adhesion complex/IMAC. This complex plays a central role in microvilli and epithelial brush border differentiation. May also play a role in cell-cell adhesion and contact inhibition in epithelial cells.</text>
</comment>
<evidence type="ECO:0000256" key="6">
    <source>
        <dbReference type="ARBA" id="ARBA00022729"/>
    </source>
</evidence>
<evidence type="ECO:0000256" key="21">
    <source>
        <dbReference type="SAM" id="SignalP"/>
    </source>
</evidence>
<evidence type="ECO:0000256" key="16">
    <source>
        <dbReference type="ARBA" id="ARBA00060382"/>
    </source>
</evidence>
<evidence type="ECO:0000256" key="1">
    <source>
        <dbReference type="ARBA" id="ARBA00004247"/>
    </source>
</evidence>
<dbReference type="GO" id="GO:0090675">
    <property type="term" value="P:intermicrovillar adhesion"/>
    <property type="evidence" value="ECO:0007669"/>
    <property type="project" value="Ensembl"/>
</dbReference>
<evidence type="ECO:0000256" key="8">
    <source>
        <dbReference type="ARBA" id="ARBA00022782"/>
    </source>
</evidence>
<keyword evidence="5 20" id="KW-0812">Transmembrane</keyword>
<evidence type="ECO:0000256" key="2">
    <source>
        <dbReference type="ARBA" id="ARBA00004282"/>
    </source>
</evidence>
<feature type="domain" description="Cadherin" evidence="22">
    <location>
        <begin position="124"/>
        <end position="235"/>
    </location>
</feature>
<reference evidence="23" key="3">
    <citation type="submission" date="2025-09" db="UniProtKB">
        <authorList>
            <consortium name="Ensembl"/>
        </authorList>
    </citation>
    <scope>IDENTIFICATION</scope>
</reference>
<evidence type="ECO:0000259" key="22">
    <source>
        <dbReference type="PROSITE" id="PS50268"/>
    </source>
</evidence>
<evidence type="ECO:0000256" key="5">
    <source>
        <dbReference type="ARBA" id="ARBA00022692"/>
    </source>
</evidence>
<dbReference type="RefSeq" id="XP_056667621.1">
    <property type="nucleotide sequence ID" value="XM_056811643.1"/>
</dbReference>
<feature type="domain" description="Cadherin" evidence="22">
    <location>
        <begin position="362"/>
        <end position="474"/>
    </location>
</feature>
<keyword evidence="24" id="KW-1185">Reference proteome</keyword>
<dbReference type="FunFam" id="2.60.40.60:FF:000101">
    <property type="entry name" value="FAT atypical cadherin 4"/>
    <property type="match status" value="1"/>
</dbReference>
<dbReference type="FunFam" id="2.60.40.60:FF:000168">
    <property type="entry name" value="Cadherin-related family member 2"/>
    <property type="match status" value="1"/>
</dbReference>
<dbReference type="Gene3D" id="2.60.40.60">
    <property type="entry name" value="Cadherins"/>
    <property type="match status" value="9"/>
</dbReference>
<dbReference type="GO" id="GO:0007155">
    <property type="term" value="P:cell adhesion"/>
    <property type="evidence" value="ECO:0000318"/>
    <property type="project" value="GO_Central"/>
</dbReference>
<dbReference type="InParanoid" id="F7F5P8"/>
<dbReference type="GO" id="GO:0005886">
    <property type="term" value="C:plasma membrane"/>
    <property type="evidence" value="ECO:0000318"/>
    <property type="project" value="GO_Central"/>
</dbReference>
<evidence type="ECO:0000256" key="7">
    <source>
        <dbReference type="ARBA" id="ARBA00022737"/>
    </source>
</evidence>
<dbReference type="PANTHER" id="PTHR24027">
    <property type="entry name" value="CADHERIN-23"/>
    <property type="match status" value="1"/>
</dbReference>
<keyword evidence="13 20" id="KW-0472">Membrane</keyword>
<dbReference type="SMART" id="SM00112">
    <property type="entry name" value="CA"/>
    <property type="match status" value="9"/>
</dbReference>
<dbReference type="PROSITE" id="PS50268">
    <property type="entry name" value="CADHERIN_2"/>
    <property type="match status" value="9"/>
</dbReference>
<evidence type="ECO:0000256" key="10">
    <source>
        <dbReference type="ARBA" id="ARBA00022889"/>
    </source>
</evidence>
<organism evidence="23 24">
    <name type="scientific">Monodelphis domestica</name>
    <name type="common">Gray short-tailed opossum</name>
    <dbReference type="NCBI Taxonomy" id="13616"/>
    <lineage>
        <taxon>Eukaryota</taxon>
        <taxon>Metazoa</taxon>
        <taxon>Chordata</taxon>
        <taxon>Craniata</taxon>
        <taxon>Vertebrata</taxon>
        <taxon>Euteleostomi</taxon>
        <taxon>Mammalia</taxon>
        <taxon>Metatheria</taxon>
        <taxon>Didelphimorphia</taxon>
        <taxon>Didelphidae</taxon>
        <taxon>Monodelphis</taxon>
    </lineage>
</organism>
<evidence type="ECO:0000256" key="17">
    <source>
        <dbReference type="ARBA" id="ARBA00064960"/>
    </source>
</evidence>
<keyword evidence="6 21" id="KW-0732">Signal</keyword>
<gene>
    <name evidence="23" type="primary">CDHR2</name>
</gene>
<keyword evidence="9 19" id="KW-0106">Calcium</keyword>
<dbReference type="GO" id="GO:0032532">
    <property type="term" value="P:regulation of microvillus length"/>
    <property type="evidence" value="ECO:0007669"/>
    <property type="project" value="Ensembl"/>
</dbReference>
<dbReference type="InterPro" id="IPR039808">
    <property type="entry name" value="Cadherin"/>
</dbReference>
<dbReference type="OMA" id="QTVMLVQ"/>
<keyword evidence="11" id="KW-0965">Cell junction</keyword>
<dbReference type="FunFam" id="2.60.40.60:FF:000245">
    <property type="entry name" value="Cadherin related family member 2"/>
    <property type="match status" value="1"/>
</dbReference>
<keyword evidence="7" id="KW-0677">Repeat</keyword>
<dbReference type="GO" id="GO:0031528">
    <property type="term" value="C:microvillus membrane"/>
    <property type="evidence" value="ECO:0007669"/>
    <property type="project" value="UniProtKB-SubCell"/>
</dbReference>
<feature type="domain" description="Cadherin" evidence="22">
    <location>
        <begin position="475"/>
        <end position="580"/>
    </location>
</feature>
<feature type="transmembrane region" description="Helical" evidence="20">
    <location>
        <begin position="1152"/>
        <end position="1176"/>
    </location>
</feature>
<feature type="domain" description="Cadherin" evidence="22">
    <location>
        <begin position="236"/>
        <end position="347"/>
    </location>
</feature>
<dbReference type="GO" id="GO:0030855">
    <property type="term" value="P:epithelial cell differentiation"/>
    <property type="evidence" value="ECO:0007669"/>
    <property type="project" value="Ensembl"/>
</dbReference>
<dbReference type="STRING" id="13616.ENSMODP00000006309"/>
<comment type="subunit">
    <text evidence="17">Part of the IMAC/intermicrovillar adhesion complex/intermicrovillar tip-link complex composed of ANKS4B, MYO7B, USH1C, CDHR2 and CDHR5. Interacts with MAST2. Interacts (via cytoplasmic domain) with USH1C and MYO7B; required for proper localization of CDHR2 to microvilli tips and its function in brush border differentiation.</text>
</comment>
<dbReference type="InterPro" id="IPR020894">
    <property type="entry name" value="Cadherin_CS"/>
</dbReference>
<dbReference type="GO" id="GO:0044331">
    <property type="term" value="P:cell-cell adhesion mediated by cadherin"/>
    <property type="evidence" value="ECO:0007669"/>
    <property type="project" value="Ensembl"/>
</dbReference>
<evidence type="ECO:0000256" key="3">
    <source>
        <dbReference type="ARBA" id="ARBA00022475"/>
    </source>
</evidence>
<dbReference type="FunFam" id="2.60.40.60:FF:000252">
    <property type="entry name" value="Cadherin related family member 2"/>
    <property type="match status" value="1"/>
</dbReference>
<dbReference type="GeneTree" id="ENSGT00940000161160"/>
<dbReference type="Bgee" id="ENSMODG00000005125">
    <property type="expression patterns" value="Expressed in adult mammalian kidney and 11 other cell types or tissues"/>
</dbReference>
<dbReference type="GO" id="GO:0005509">
    <property type="term" value="F:calcium ion binding"/>
    <property type="evidence" value="ECO:0007669"/>
    <property type="project" value="UniProtKB-UniRule"/>
</dbReference>
<protein>
    <recommendedName>
        <fullName evidence="18">Cadherin-related family member 2</fullName>
    </recommendedName>
</protein>
<keyword evidence="10" id="KW-0130">Cell adhesion</keyword>
<reference evidence="23" key="2">
    <citation type="submission" date="2025-08" db="UniProtKB">
        <authorList>
            <consortium name="Ensembl"/>
        </authorList>
    </citation>
    <scope>IDENTIFICATION</scope>
</reference>
<reference evidence="23 24" key="1">
    <citation type="journal article" date="2007" name="Nature">
        <title>Genome of the marsupial Monodelphis domestica reveals innovation in non-coding sequences.</title>
        <authorList>
            <person name="Mikkelsen T.S."/>
            <person name="Wakefield M.J."/>
            <person name="Aken B."/>
            <person name="Amemiya C.T."/>
            <person name="Chang J.L."/>
            <person name="Duke S."/>
            <person name="Garber M."/>
            <person name="Gentles A.J."/>
            <person name="Goodstadt L."/>
            <person name="Heger A."/>
            <person name="Jurka J."/>
            <person name="Kamal M."/>
            <person name="Mauceli E."/>
            <person name="Searle S.M."/>
            <person name="Sharpe T."/>
            <person name="Baker M.L."/>
            <person name="Batzer M.A."/>
            <person name="Benos P.V."/>
            <person name="Belov K."/>
            <person name="Clamp M."/>
            <person name="Cook A."/>
            <person name="Cuff J."/>
            <person name="Das R."/>
            <person name="Davidow L."/>
            <person name="Deakin J.E."/>
            <person name="Fazzari M.J."/>
            <person name="Glass J.L."/>
            <person name="Grabherr M."/>
            <person name="Greally J.M."/>
            <person name="Gu W."/>
            <person name="Hore T.A."/>
            <person name="Huttley G.A."/>
            <person name="Kleber M."/>
            <person name="Jirtle R.L."/>
            <person name="Koina E."/>
            <person name="Lee J.T."/>
            <person name="Mahony S."/>
            <person name="Marra M.A."/>
            <person name="Miller R.D."/>
            <person name="Nicholls R.D."/>
            <person name="Oda M."/>
            <person name="Papenfuss A.T."/>
            <person name="Parra Z.E."/>
            <person name="Pollock D.D."/>
            <person name="Ray D.A."/>
            <person name="Schein J.E."/>
            <person name="Speed T.P."/>
            <person name="Thompson K."/>
            <person name="VandeBerg J.L."/>
            <person name="Wade C.M."/>
            <person name="Walker J.A."/>
            <person name="Waters P.D."/>
            <person name="Webber C."/>
            <person name="Weidman J.R."/>
            <person name="Xie X."/>
            <person name="Zody M.C."/>
            <person name="Baldwin J."/>
            <person name="Abdouelleil A."/>
            <person name="Abdulkadir J."/>
            <person name="Abebe A."/>
            <person name="Abera B."/>
            <person name="Abreu J."/>
            <person name="Acer S.C."/>
            <person name="Aftuck L."/>
            <person name="Alexander A."/>
            <person name="An P."/>
            <person name="Anderson E."/>
            <person name="Anderson S."/>
            <person name="Arachi H."/>
            <person name="Azer M."/>
            <person name="Bachantsang P."/>
            <person name="Barry A."/>
            <person name="Bayul T."/>
            <person name="Berlin A."/>
            <person name="Bessette D."/>
            <person name="Bloom T."/>
            <person name="Bloom T."/>
            <person name="Boguslavskiy L."/>
            <person name="Bonnet C."/>
            <person name="Boukhgalter B."/>
            <person name="Bourzgui I."/>
            <person name="Brown A."/>
            <person name="Cahill P."/>
            <person name="Channer S."/>
            <person name="Cheshatsang Y."/>
            <person name="Chuda L."/>
            <person name="Citroen M."/>
            <person name="Collymore A."/>
            <person name="Cooke P."/>
            <person name="Costello M."/>
            <person name="D'Aco K."/>
            <person name="Daza R."/>
            <person name="De Haan G."/>
            <person name="DeGray S."/>
            <person name="DeMaso C."/>
            <person name="Dhargay N."/>
            <person name="Dooley K."/>
            <person name="Dooley E."/>
            <person name="Doricent M."/>
            <person name="Dorje P."/>
            <person name="Dorjee K."/>
            <person name="Dupes A."/>
            <person name="Elong R."/>
            <person name="Falk J."/>
            <person name="Farina A."/>
            <person name="Faro S."/>
            <person name="Ferguson D."/>
            <person name="Fisher S."/>
            <person name="Foley C.D."/>
            <person name="Franke A."/>
            <person name="Friedrich D."/>
            <person name="Gadbois L."/>
            <person name="Gearin G."/>
            <person name="Gearin C.R."/>
            <person name="Giannoukos G."/>
            <person name="Goode T."/>
            <person name="Graham J."/>
            <person name="Grandbois E."/>
            <person name="Grewal S."/>
            <person name="Gyaltsen K."/>
            <person name="Hafez N."/>
            <person name="Hagos B."/>
            <person name="Hall J."/>
            <person name="Henson C."/>
            <person name="Hollinger A."/>
            <person name="Honan T."/>
            <person name="Huard M.D."/>
            <person name="Hughes L."/>
            <person name="Hurhula B."/>
            <person name="Husby M.E."/>
            <person name="Kamat A."/>
            <person name="Kanga B."/>
            <person name="Kashin S."/>
            <person name="Khazanovich D."/>
            <person name="Kisner P."/>
            <person name="Lance K."/>
            <person name="Lara M."/>
            <person name="Lee W."/>
            <person name="Lennon N."/>
            <person name="Letendre F."/>
            <person name="LeVine R."/>
            <person name="Lipovsky A."/>
            <person name="Liu X."/>
            <person name="Liu J."/>
            <person name="Liu S."/>
            <person name="Lokyitsang T."/>
            <person name="Lokyitsang Y."/>
            <person name="Lubonja R."/>
            <person name="Lui A."/>
            <person name="MacDonald P."/>
            <person name="Magnisalis V."/>
            <person name="Maru K."/>
            <person name="Matthews C."/>
            <person name="McCusker W."/>
            <person name="McDonough S."/>
            <person name="Mehta T."/>
            <person name="Meldrim J."/>
            <person name="Meneus L."/>
            <person name="Mihai O."/>
            <person name="Mihalev A."/>
            <person name="Mihova T."/>
            <person name="Mittelman R."/>
            <person name="Mlenga V."/>
            <person name="Montmayeur A."/>
            <person name="Mulrain L."/>
            <person name="Navidi A."/>
            <person name="Naylor J."/>
            <person name="Negash T."/>
            <person name="Nguyen T."/>
            <person name="Nguyen N."/>
            <person name="Nicol R."/>
            <person name="Norbu C."/>
            <person name="Norbu N."/>
            <person name="Novod N."/>
            <person name="O'Neill B."/>
            <person name="Osman S."/>
            <person name="Markiewicz E."/>
            <person name="Oyono O.L."/>
            <person name="Patti C."/>
            <person name="Phunkhang P."/>
            <person name="Pierre F."/>
            <person name="Priest M."/>
            <person name="Raghuraman S."/>
            <person name="Rege F."/>
            <person name="Reyes R."/>
            <person name="Rise C."/>
            <person name="Rogov P."/>
            <person name="Ross K."/>
            <person name="Ryan E."/>
            <person name="Settipalli S."/>
            <person name="Shea T."/>
            <person name="Sherpa N."/>
            <person name="Shi L."/>
            <person name="Shih D."/>
            <person name="Sparrow T."/>
            <person name="Spaulding J."/>
            <person name="Stalker J."/>
            <person name="Stange-Thomann N."/>
            <person name="Stavropoulos S."/>
            <person name="Stone C."/>
            <person name="Strader C."/>
            <person name="Tesfaye S."/>
            <person name="Thomson T."/>
            <person name="Thoulutsang Y."/>
            <person name="Thoulutsang D."/>
            <person name="Topham K."/>
            <person name="Topping I."/>
            <person name="Tsamla T."/>
            <person name="Vassiliev H."/>
            <person name="Vo A."/>
            <person name="Wangchuk T."/>
            <person name="Wangdi T."/>
            <person name="Weiand M."/>
            <person name="Wilkinson J."/>
            <person name="Wilson A."/>
            <person name="Yadav S."/>
            <person name="Young G."/>
            <person name="Yu Q."/>
            <person name="Zembek L."/>
            <person name="Zhong D."/>
            <person name="Zimmer A."/>
            <person name="Zwirko Z."/>
            <person name="Jaffe D.B."/>
            <person name="Alvarez P."/>
            <person name="Brockman W."/>
            <person name="Butler J."/>
            <person name="Chin C."/>
            <person name="Gnerre S."/>
            <person name="MacCallum I."/>
            <person name="Graves J.A."/>
            <person name="Ponting C.P."/>
            <person name="Breen M."/>
            <person name="Samollow P.B."/>
            <person name="Lander E.S."/>
            <person name="Lindblad-Toh K."/>
        </authorList>
    </citation>
    <scope>NUCLEOTIDE SEQUENCE [LARGE SCALE GENOMIC DNA]</scope>
</reference>
<dbReference type="FunFam" id="2.60.40.60:FF:000264">
    <property type="entry name" value="Cadherin-related family member 2"/>
    <property type="match status" value="1"/>
</dbReference>
<evidence type="ECO:0000256" key="15">
    <source>
        <dbReference type="ARBA" id="ARBA00059631"/>
    </source>
</evidence>
<dbReference type="GO" id="GO:0050839">
    <property type="term" value="F:cell adhesion molecule binding"/>
    <property type="evidence" value="ECO:0000318"/>
    <property type="project" value="GO_Central"/>
</dbReference>
<dbReference type="GO" id="GO:0060243">
    <property type="term" value="P:negative regulation of cell growth involved in contact inhibition"/>
    <property type="evidence" value="ECO:0007669"/>
    <property type="project" value="Ensembl"/>
</dbReference>
<dbReference type="CDD" id="cd11304">
    <property type="entry name" value="Cadherin_repeat"/>
    <property type="match status" value="9"/>
</dbReference>
<evidence type="ECO:0000256" key="13">
    <source>
        <dbReference type="ARBA" id="ARBA00023136"/>
    </source>
</evidence>
<feature type="domain" description="Cadherin" evidence="22">
    <location>
        <begin position="580"/>
        <end position="689"/>
    </location>
</feature>
<dbReference type="GeneID" id="100031748"/>
<dbReference type="GO" id="GO:0070161">
    <property type="term" value="C:anchoring junction"/>
    <property type="evidence" value="ECO:0007669"/>
    <property type="project" value="UniProtKB-SubCell"/>
</dbReference>
<name>F7F5P8_MONDO</name>
<dbReference type="PRINTS" id="PR00205">
    <property type="entry name" value="CADHERIN"/>
</dbReference>
<dbReference type="FunFam" id="2.60.40.60:FF:000094">
    <property type="entry name" value="protocadherin gamma-C4 isoform X2"/>
    <property type="match status" value="2"/>
</dbReference>
<dbReference type="CTD" id="54825"/>
<evidence type="ECO:0000256" key="9">
    <source>
        <dbReference type="ARBA" id="ARBA00022837"/>
    </source>
</evidence>
<proteinExistence type="predicted"/>
<evidence type="ECO:0000313" key="23">
    <source>
        <dbReference type="Ensembl" id="ENSMODP00000006309.3"/>
    </source>
</evidence>
<feature type="signal peptide" evidence="21">
    <location>
        <begin position="1"/>
        <end position="18"/>
    </location>
</feature>
<dbReference type="GO" id="GO:0007156">
    <property type="term" value="P:homophilic cell adhesion via plasma membrane adhesion molecules"/>
    <property type="evidence" value="ECO:0007669"/>
    <property type="project" value="InterPro"/>
</dbReference>
<feature type="chain" id="PRO_5003351966" description="Cadherin-related family member 2" evidence="21">
    <location>
        <begin position="19"/>
        <end position="1314"/>
    </location>
</feature>
<dbReference type="FunFam" id="2.60.40.60:FF:000221">
    <property type="entry name" value="Cadherin related family member 2"/>
    <property type="match status" value="1"/>
</dbReference>
<keyword evidence="4" id="KW-0597">Phosphoprotein</keyword>
<evidence type="ECO:0000256" key="11">
    <source>
        <dbReference type="ARBA" id="ARBA00022949"/>
    </source>
</evidence>
<evidence type="ECO:0000256" key="12">
    <source>
        <dbReference type="ARBA" id="ARBA00022989"/>
    </source>
</evidence>
<evidence type="ECO:0000256" key="19">
    <source>
        <dbReference type="PROSITE-ProRule" id="PRU00043"/>
    </source>
</evidence>
<dbReference type="PANTHER" id="PTHR24027:SF411">
    <property type="entry name" value="CADHERIN DOMAIN-CONTAINING PROTEIN"/>
    <property type="match status" value="1"/>
</dbReference>
<keyword evidence="8" id="KW-0221">Differentiation</keyword>
<keyword evidence="14" id="KW-0966">Cell projection</keyword>
<keyword evidence="12 20" id="KW-1133">Transmembrane helix</keyword>
<evidence type="ECO:0000256" key="18">
    <source>
        <dbReference type="ARBA" id="ARBA00067497"/>
    </source>
</evidence>
<dbReference type="eggNOG" id="KOG3594">
    <property type="taxonomic scope" value="Eukaryota"/>
</dbReference>
<dbReference type="Ensembl" id="ENSMODT00000006441.4">
    <property type="protein sequence ID" value="ENSMODP00000006309.3"/>
    <property type="gene ID" value="ENSMODG00000005125.4"/>
</dbReference>
<dbReference type="InterPro" id="IPR015919">
    <property type="entry name" value="Cadherin-like_sf"/>
</dbReference>